<evidence type="ECO:0000256" key="20">
    <source>
        <dbReference type="ARBA" id="ARBA00076908"/>
    </source>
</evidence>
<evidence type="ECO:0000256" key="9">
    <source>
        <dbReference type="ARBA" id="ARBA00023136"/>
    </source>
</evidence>
<dbReference type="GO" id="GO:0005635">
    <property type="term" value="C:nuclear envelope"/>
    <property type="evidence" value="ECO:0007669"/>
    <property type="project" value="TreeGrafter"/>
</dbReference>
<evidence type="ECO:0000256" key="14">
    <source>
        <dbReference type="ARBA" id="ARBA00037916"/>
    </source>
</evidence>
<keyword evidence="6" id="KW-0560">Oxidoreductase</keyword>
<keyword evidence="3 21" id="KW-0812">Transmembrane</keyword>
<dbReference type="EC" id="4.4.1.20" evidence="15"/>
<dbReference type="Gene3D" id="1.20.120.550">
    <property type="entry name" value="Membrane associated eicosanoid/glutathione metabolism-like domain"/>
    <property type="match status" value="1"/>
</dbReference>
<evidence type="ECO:0000256" key="12">
    <source>
        <dbReference type="ARBA" id="ARBA00023288"/>
    </source>
</evidence>
<comment type="catalytic activity">
    <reaction evidence="17">
        <text>15-deoxy-Delta(12,14)-prostaglandin J2 + glutathione = 15-deoxy-Delta(12,14)-prostaglandin J2-S-(R)-glutathione</text>
        <dbReference type="Rhea" id="RHEA:75963"/>
        <dbReference type="ChEBI" id="CHEBI:57925"/>
        <dbReference type="ChEBI" id="CHEBI:85236"/>
        <dbReference type="ChEBI" id="CHEBI:194498"/>
    </reaction>
    <physiologicalReaction direction="left-to-right" evidence="17">
        <dbReference type="Rhea" id="RHEA:75964"/>
    </physiologicalReaction>
</comment>
<evidence type="ECO:0000256" key="5">
    <source>
        <dbReference type="ARBA" id="ARBA00022989"/>
    </source>
</evidence>
<feature type="transmembrane region" description="Helical" evidence="21">
    <location>
        <begin position="122"/>
        <end position="143"/>
    </location>
</feature>
<sequence>MAPLIAPTFQREHGYIILVVVLVVFVNFWAGFKVGAARKRYNIKYPQMYAEKGDKNFVEFNCVQRAHQNVLENLPVFLALLFVSSAYRPAWAAIAGLVRVVGFVVYVIGYSTGDPAKRQYGAFGYLGFLVSLGLAFEASYRLISA</sequence>
<dbReference type="STRING" id="112090.W4FN59"/>
<keyword evidence="2" id="KW-0808">Transferase</keyword>
<dbReference type="GO" id="GO:0004602">
    <property type="term" value="F:glutathione peroxidase activity"/>
    <property type="evidence" value="ECO:0007669"/>
    <property type="project" value="TreeGrafter"/>
</dbReference>
<evidence type="ECO:0000256" key="4">
    <source>
        <dbReference type="ARBA" id="ARBA00022787"/>
    </source>
</evidence>
<keyword evidence="12" id="KW-0449">Lipoprotein</keyword>
<evidence type="ECO:0000256" key="18">
    <source>
        <dbReference type="ARBA" id="ARBA00069748"/>
    </source>
</evidence>
<comment type="pathway">
    <text evidence="13">Lipid metabolism; leukotriene C4 biosynthesis.</text>
</comment>
<dbReference type="Pfam" id="PF01124">
    <property type="entry name" value="MAPEG"/>
    <property type="match status" value="1"/>
</dbReference>
<evidence type="ECO:0000256" key="19">
    <source>
        <dbReference type="ARBA" id="ARBA00075145"/>
    </source>
</evidence>
<name>W4FN59_APHAT</name>
<dbReference type="GO" id="GO:0004364">
    <property type="term" value="F:glutathione transferase activity"/>
    <property type="evidence" value="ECO:0007669"/>
    <property type="project" value="TreeGrafter"/>
</dbReference>
<evidence type="ECO:0000256" key="8">
    <source>
        <dbReference type="ARBA" id="ARBA00023128"/>
    </source>
</evidence>
<dbReference type="GO" id="GO:0004464">
    <property type="term" value="F:leukotriene-C4 synthase activity"/>
    <property type="evidence" value="ECO:0007669"/>
    <property type="project" value="UniProtKB-EC"/>
</dbReference>
<dbReference type="SUPFAM" id="SSF161084">
    <property type="entry name" value="MAPEG domain-like"/>
    <property type="match status" value="1"/>
</dbReference>
<evidence type="ECO:0000256" key="6">
    <source>
        <dbReference type="ARBA" id="ARBA00023002"/>
    </source>
</evidence>
<evidence type="ECO:0000313" key="22">
    <source>
        <dbReference type="EMBL" id="ETV68910.1"/>
    </source>
</evidence>
<evidence type="ECO:0000256" key="21">
    <source>
        <dbReference type="SAM" id="Phobius"/>
    </source>
</evidence>
<evidence type="ECO:0000256" key="10">
    <source>
        <dbReference type="ARBA" id="ARBA00023139"/>
    </source>
</evidence>
<dbReference type="OrthoDB" id="410651at2759"/>
<reference evidence="22" key="1">
    <citation type="submission" date="2013-12" db="EMBL/GenBank/DDBJ databases">
        <title>The Genome Sequence of Aphanomyces astaci APO3.</title>
        <authorList>
            <consortium name="The Broad Institute Genomics Platform"/>
            <person name="Russ C."/>
            <person name="Tyler B."/>
            <person name="van West P."/>
            <person name="Dieguez-Uribeondo J."/>
            <person name="Young S.K."/>
            <person name="Zeng Q."/>
            <person name="Gargeya S."/>
            <person name="Fitzgerald M."/>
            <person name="Abouelleil A."/>
            <person name="Alvarado L."/>
            <person name="Chapman S.B."/>
            <person name="Gainer-Dewar J."/>
            <person name="Goldberg J."/>
            <person name="Griggs A."/>
            <person name="Gujja S."/>
            <person name="Hansen M."/>
            <person name="Howarth C."/>
            <person name="Imamovic A."/>
            <person name="Ireland A."/>
            <person name="Larimer J."/>
            <person name="McCowan C."/>
            <person name="Murphy C."/>
            <person name="Pearson M."/>
            <person name="Poon T.W."/>
            <person name="Priest M."/>
            <person name="Roberts A."/>
            <person name="Saif S."/>
            <person name="Shea T."/>
            <person name="Sykes S."/>
            <person name="Wortman J."/>
            <person name="Nusbaum C."/>
            <person name="Birren B."/>
        </authorList>
    </citation>
    <scope>NUCLEOTIDE SEQUENCE [LARGE SCALE GENOMIC DNA]</scope>
    <source>
        <strain evidence="22">APO3</strain>
    </source>
</reference>
<keyword evidence="11" id="KW-0456">Lyase</keyword>
<evidence type="ECO:0000256" key="7">
    <source>
        <dbReference type="ARBA" id="ARBA00023098"/>
    </source>
</evidence>
<evidence type="ECO:0000256" key="13">
    <source>
        <dbReference type="ARBA" id="ARBA00037884"/>
    </source>
</evidence>
<protein>
    <recommendedName>
        <fullName evidence="18">Glutathione S-transferase 3, mitochondrial</fullName>
        <ecNumber evidence="15">4.4.1.20</ecNumber>
    </recommendedName>
    <alternativeName>
        <fullName evidence="19">Glutathione peroxidase MGST3</fullName>
    </alternativeName>
    <alternativeName>
        <fullName evidence="20">LTC4 synthase MGST3</fullName>
    </alternativeName>
</protein>
<feature type="transmembrane region" description="Helical" evidence="21">
    <location>
        <begin position="90"/>
        <end position="110"/>
    </location>
</feature>
<dbReference type="GO" id="GO:0006691">
    <property type="term" value="P:leukotriene metabolic process"/>
    <property type="evidence" value="ECO:0007669"/>
    <property type="project" value="UniProtKB-ARBA"/>
</dbReference>
<gene>
    <name evidence="22" type="ORF">H257_15255</name>
</gene>
<comment type="pathway">
    <text evidence="14">Lipid metabolism; arachidonate metabolism.</text>
</comment>
<dbReference type="EMBL" id="KI913181">
    <property type="protein sequence ID" value="ETV68910.1"/>
    <property type="molecule type" value="Genomic_DNA"/>
</dbReference>
<evidence type="ECO:0000256" key="16">
    <source>
        <dbReference type="ARBA" id="ARBA00049298"/>
    </source>
</evidence>
<keyword evidence="10" id="KW-0564">Palmitate</keyword>
<evidence type="ECO:0000256" key="11">
    <source>
        <dbReference type="ARBA" id="ARBA00023239"/>
    </source>
</evidence>
<dbReference type="PANTHER" id="PTHR10250:SF26">
    <property type="entry name" value="GLUTATHIONE S-TRANSFERASE 3, MITOCHONDRIAL"/>
    <property type="match status" value="1"/>
</dbReference>
<evidence type="ECO:0000256" key="1">
    <source>
        <dbReference type="ARBA" id="ARBA00004374"/>
    </source>
</evidence>
<dbReference type="GO" id="GO:0006629">
    <property type="term" value="P:lipid metabolic process"/>
    <property type="evidence" value="ECO:0007669"/>
    <property type="project" value="UniProtKB-KW"/>
</dbReference>
<dbReference type="PANTHER" id="PTHR10250">
    <property type="entry name" value="MICROSOMAL GLUTATHIONE S-TRANSFERASE"/>
    <property type="match status" value="1"/>
</dbReference>
<proteinExistence type="predicted"/>
<dbReference type="InterPro" id="IPR001129">
    <property type="entry name" value="Membr-assoc_MAPEG"/>
</dbReference>
<dbReference type="GO" id="GO:0005741">
    <property type="term" value="C:mitochondrial outer membrane"/>
    <property type="evidence" value="ECO:0007669"/>
    <property type="project" value="UniProtKB-SubCell"/>
</dbReference>
<feature type="transmembrane region" description="Helical" evidence="21">
    <location>
        <begin position="13"/>
        <end position="32"/>
    </location>
</feature>
<dbReference type="AlphaFoldDB" id="W4FN59"/>
<evidence type="ECO:0000256" key="3">
    <source>
        <dbReference type="ARBA" id="ARBA00022692"/>
    </source>
</evidence>
<dbReference type="FunFam" id="1.20.120.550:FF:000004">
    <property type="entry name" value="Microsomal glutathione S-transferase 3"/>
    <property type="match status" value="1"/>
</dbReference>
<dbReference type="InterPro" id="IPR050997">
    <property type="entry name" value="MAPEG"/>
</dbReference>
<dbReference type="InterPro" id="IPR023352">
    <property type="entry name" value="MAPEG-like_dom_sf"/>
</dbReference>
<keyword evidence="4" id="KW-1000">Mitochondrion outer membrane</keyword>
<evidence type="ECO:0000256" key="2">
    <source>
        <dbReference type="ARBA" id="ARBA00022679"/>
    </source>
</evidence>
<dbReference type="GeneID" id="20817251"/>
<keyword evidence="5 21" id="KW-1133">Transmembrane helix</keyword>
<keyword evidence="7" id="KW-0443">Lipid metabolism</keyword>
<accession>W4FN59</accession>
<dbReference type="GO" id="GO:0005783">
    <property type="term" value="C:endoplasmic reticulum"/>
    <property type="evidence" value="ECO:0007669"/>
    <property type="project" value="TreeGrafter"/>
</dbReference>
<evidence type="ECO:0000256" key="15">
    <source>
        <dbReference type="ARBA" id="ARBA00039056"/>
    </source>
</evidence>
<evidence type="ECO:0000256" key="17">
    <source>
        <dbReference type="ARBA" id="ARBA00051411"/>
    </source>
</evidence>
<organism evidence="22">
    <name type="scientific">Aphanomyces astaci</name>
    <name type="common">Crayfish plague agent</name>
    <dbReference type="NCBI Taxonomy" id="112090"/>
    <lineage>
        <taxon>Eukaryota</taxon>
        <taxon>Sar</taxon>
        <taxon>Stramenopiles</taxon>
        <taxon>Oomycota</taxon>
        <taxon>Saprolegniomycetes</taxon>
        <taxon>Saprolegniales</taxon>
        <taxon>Verrucalvaceae</taxon>
        <taxon>Aphanomyces</taxon>
    </lineage>
</organism>
<comment type="subcellular location">
    <subcellularLocation>
        <location evidence="1">Mitochondrion outer membrane</location>
        <topology evidence="1">Multi-pass membrane protein</topology>
    </subcellularLocation>
</comment>
<keyword evidence="9 21" id="KW-0472">Membrane</keyword>
<dbReference type="RefSeq" id="XP_009841587.1">
    <property type="nucleotide sequence ID" value="XM_009843285.1"/>
</dbReference>
<comment type="catalytic activity">
    <reaction evidence="16">
        <text>leukotriene C4 = leukotriene A4 + glutathione</text>
        <dbReference type="Rhea" id="RHEA:17617"/>
        <dbReference type="ChEBI" id="CHEBI:57463"/>
        <dbReference type="ChEBI" id="CHEBI:57925"/>
        <dbReference type="ChEBI" id="CHEBI:57973"/>
        <dbReference type="EC" id="4.4.1.20"/>
    </reaction>
    <physiologicalReaction direction="right-to-left" evidence="16">
        <dbReference type="Rhea" id="RHEA:17619"/>
    </physiologicalReaction>
</comment>
<keyword evidence="8" id="KW-0496">Mitochondrion</keyword>
<dbReference type="VEuPathDB" id="FungiDB:H257_15255"/>